<keyword evidence="3" id="KW-1185">Reference proteome</keyword>
<proteinExistence type="predicted"/>
<evidence type="ECO:0000313" key="2">
    <source>
        <dbReference type="EMBL" id="GAA2247672.1"/>
    </source>
</evidence>
<dbReference type="EMBL" id="BAAART010000116">
    <property type="protein sequence ID" value="GAA2247672.1"/>
    <property type="molecule type" value="Genomic_DNA"/>
</dbReference>
<name>A0ABN3E429_9ACTN</name>
<feature type="region of interest" description="Disordered" evidence="1">
    <location>
        <begin position="73"/>
        <end position="99"/>
    </location>
</feature>
<gene>
    <name evidence="2" type="ORF">GCM10010104_50120</name>
</gene>
<organism evidence="2 3">
    <name type="scientific">Streptomyces indiaensis</name>
    <dbReference type="NCBI Taxonomy" id="284033"/>
    <lineage>
        <taxon>Bacteria</taxon>
        <taxon>Bacillati</taxon>
        <taxon>Actinomycetota</taxon>
        <taxon>Actinomycetes</taxon>
        <taxon>Kitasatosporales</taxon>
        <taxon>Streptomycetaceae</taxon>
        <taxon>Streptomyces</taxon>
    </lineage>
</organism>
<sequence length="99" mass="10969">MLRNMTEKRRCRNGRFRKRNESFRAAGRSRVRWAPGPGALVRTLHGAPAGLKGPPVEVPVVQTGADIRTAKLSGHGRRLRGRGVRSRAHVSPACRPARR</sequence>
<comment type="caution">
    <text evidence="2">The sequence shown here is derived from an EMBL/GenBank/DDBJ whole genome shotgun (WGS) entry which is preliminary data.</text>
</comment>
<protein>
    <submittedName>
        <fullName evidence="2">Uncharacterized protein</fullName>
    </submittedName>
</protein>
<evidence type="ECO:0000256" key="1">
    <source>
        <dbReference type="SAM" id="MobiDB-lite"/>
    </source>
</evidence>
<reference evidence="2 3" key="1">
    <citation type="journal article" date="2019" name="Int. J. Syst. Evol. Microbiol.">
        <title>The Global Catalogue of Microorganisms (GCM) 10K type strain sequencing project: providing services to taxonomists for standard genome sequencing and annotation.</title>
        <authorList>
            <consortium name="The Broad Institute Genomics Platform"/>
            <consortium name="The Broad Institute Genome Sequencing Center for Infectious Disease"/>
            <person name="Wu L."/>
            <person name="Ma J."/>
        </authorList>
    </citation>
    <scope>NUCLEOTIDE SEQUENCE [LARGE SCALE GENOMIC DNA]</scope>
    <source>
        <strain evidence="2 3">JCM 3053</strain>
    </source>
</reference>
<dbReference type="Proteomes" id="UP001501474">
    <property type="component" value="Unassembled WGS sequence"/>
</dbReference>
<evidence type="ECO:0000313" key="3">
    <source>
        <dbReference type="Proteomes" id="UP001501474"/>
    </source>
</evidence>
<accession>A0ABN3E429</accession>
<feature type="compositionally biased region" description="Basic residues" evidence="1">
    <location>
        <begin position="74"/>
        <end position="88"/>
    </location>
</feature>